<dbReference type="RefSeq" id="WP_122964290.1">
    <property type="nucleotide sequence ID" value="NZ_BJMH01000101.1"/>
</dbReference>
<proteinExistence type="predicted"/>
<keyword evidence="2" id="KW-1185">Reference proteome</keyword>
<name>A0A4Y3PXK5_BREPA</name>
<gene>
    <name evidence="1" type="ORF">BPA01_55410</name>
</gene>
<dbReference type="AlphaFoldDB" id="A0A4Y3PXK5"/>
<organism evidence="1 2">
    <name type="scientific">Brevibacillus parabrevis</name>
    <dbReference type="NCBI Taxonomy" id="54914"/>
    <lineage>
        <taxon>Bacteria</taxon>
        <taxon>Bacillati</taxon>
        <taxon>Bacillota</taxon>
        <taxon>Bacilli</taxon>
        <taxon>Bacillales</taxon>
        <taxon>Paenibacillaceae</taxon>
        <taxon>Brevibacillus</taxon>
    </lineage>
</organism>
<dbReference type="EMBL" id="BJMH01000101">
    <property type="protein sequence ID" value="GEB35961.1"/>
    <property type="molecule type" value="Genomic_DNA"/>
</dbReference>
<protein>
    <submittedName>
        <fullName evidence="1">Uncharacterized protein</fullName>
    </submittedName>
</protein>
<dbReference type="Pfam" id="PF24689">
    <property type="entry name" value="TriTu"/>
    <property type="match status" value="1"/>
</dbReference>
<accession>A0A4Y3PXK5</accession>
<dbReference type="Proteomes" id="UP000316882">
    <property type="component" value="Unassembled WGS sequence"/>
</dbReference>
<comment type="caution">
    <text evidence="1">The sequence shown here is derived from an EMBL/GenBank/DDBJ whole genome shotgun (WGS) entry which is preliminary data.</text>
</comment>
<dbReference type="InterPro" id="IPR057062">
    <property type="entry name" value="TriTu"/>
</dbReference>
<evidence type="ECO:0000313" key="1">
    <source>
        <dbReference type="EMBL" id="GEB35961.1"/>
    </source>
</evidence>
<evidence type="ECO:0000313" key="2">
    <source>
        <dbReference type="Proteomes" id="UP000316882"/>
    </source>
</evidence>
<sequence>MLDNFQIWTREIKGWLQAKGVETEEINIVDSIISDNPSITVHHYSPEKFIGLITLWETNAAYVEILEYSSGETVISEHLQIQANSDFNEVFKGYLSTISQ</sequence>
<reference evidence="1 2" key="1">
    <citation type="submission" date="2019-06" db="EMBL/GenBank/DDBJ databases">
        <title>Whole genome shotgun sequence of Brevibacillus parabrevis NBRC 12334.</title>
        <authorList>
            <person name="Hosoyama A."/>
            <person name="Uohara A."/>
            <person name="Ohji S."/>
            <person name="Ichikawa N."/>
        </authorList>
    </citation>
    <scope>NUCLEOTIDE SEQUENCE [LARGE SCALE GENOMIC DNA]</scope>
    <source>
        <strain evidence="1 2">NBRC 12334</strain>
    </source>
</reference>